<comment type="similarity">
    <text evidence="2">Belongs to the metallo-dependent hydrolases superfamily. Adenosine and AMP deaminases family.</text>
</comment>
<evidence type="ECO:0000313" key="8">
    <source>
        <dbReference type="EMBL" id="MBC2678909.1"/>
    </source>
</evidence>
<evidence type="ECO:0000256" key="1">
    <source>
        <dbReference type="ARBA" id="ARBA00001947"/>
    </source>
</evidence>
<dbReference type="GO" id="GO:0005829">
    <property type="term" value="C:cytosol"/>
    <property type="evidence" value="ECO:0007669"/>
    <property type="project" value="TreeGrafter"/>
</dbReference>
<dbReference type="InterPro" id="IPR032466">
    <property type="entry name" value="Metal_Hydrolase"/>
</dbReference>
<sequence length="370" mass="40577">MPPSLAALSAAISGKREQGGYVHHEEITQSWFCGERWSGTEAPRPDSVSEIVLDKGELHIHLNGAVPAKTVLEILADEGTEITTDFNPERDLVRRSPCSSLAEYLVPWQLLRRLPKREENLRRLVGAAVSNLHANGVRFVELRSSVLYLAAIQECSVPEALHRLITCINQATKLYAMQWGLVLTVTRGDYSSVHLAALLSAYDALGRPKHIVGIDLAGDEDIPYPTELPSLFRKAKDDFGLGITIHAGETGRSENVRTAIDLFGADRIGHGTAAGSDPTLMELLAKRDVCVEVCLISNRLTGAVPPEKAHPLRDFYEHGVPFVICSDNPAIHERGLNEDHATALAEGLPARALREQYTQAKRYSFIKGIS</sequence>
<keyword evidence="5" id="KW-0378">Hydrolase</keyword>
<dbReference type="EC" id="3.5.4.4" evidence="3"/>
<keyword evidence="4" id="KW-0479">Metal-binding</keyword>
<dbReference type="Gene3D" id="3.20.20.140">
    <property type="entry name" value="Metal-dependent hydrolases"/>
    <property type="match status" value="1"/>
</dbReference>
<dbReference type="EMBL" id="JACMYH010000002">
    <property type="protein sequence ID" value="MBC2678909.1"/>
    <property type="molecule type" value="Genomic_DNA"/>
</dbReference>
<gene>
    <name evidence="8" type="ORF">H7993_10985</name>
</gene>
<keyword evidence="6" id="KW-0862">Zinc</keyword>
<evidence type="ECO:0000313" key="9">
    <source>
        <dbReference type="Proteomes" id="UP000546173"/>
    </source>
</evidence>
<dbReference type="PANTHER" id="PTHR11409">
    <property type="entry name" value="ADENOSINE DEAMINASE"/>
    <property type="match status" value="1"/>
</dbReference>
<dbReference type="SUPFAM" id="SSF51556">
    <property type="entry name" value="Metallo-dependent hydrolases"/>
    <property type="match status" value="1"/>
</dbReference>
<dbReference type="GO" id="GO:0046103">
    <property type="term" value="P:inosine biosynthetic process"/>
    <property type="evidence" value="ECO:0007669"/>
    <property type="project" value="TreeGrafter"/>
</dbReference>
<reference evidence="8 9" key="1">
    <citation type="submission" date="2020-08" db="EMBL/GenBank/DDBJ databases">
        <title>Pseudomonas sp. nov.</title>
        <authorList>
            <person name="Gieschler S."/>
            <person name="Fiedler G."/>
            <person name="Brinks E."/>
            <person name="Boehnlein C."/>
            <person name="Franz C.M.A.P."/>
            <person name="Kabisch J."/>
        </authorList>
    </citation>
    <scope>NUCLEOTIDE SEQUENCE [LARGE SCALE GENOMIC DNA]</scope>
    <source>
        <strain evidence="8 9">MBT-2</strain>
    </source>
</reference>
<feature type="domain" description="Adenosine deaminase" evidence="7">
    <location>
        <begin position="55"/>
        <end position="366"/>
    </location>
</feature>
<dbReference type="Proteomes" id="UP000546173">
    <property type="component" value="Unassembled WGS sequence"/>
</dbReference>
<comment type="caution">
    <text evidence="8">The sequence shown here is derived from an EMBL/GenBank/DDBJ whole genome shotgun (WGS) entry which is preliminary data.</text>
</comment>
<evidence type="ECO:0000256" key="5">
    <source>
        <dbReference type="ARBA" id="ARBA00022801"/>
    </source>
</evidence>
<proteinExistence type="inferred from homology"/>
<dbReference type="InterPro" id="IPR001365">
    <property type="entry name" value="A_deaminase_dom"/>
</dbReference>
<name>A0A7X1G742_9PSED</name>
<dbReference type="InterPro" id="IPR006330">
    <property type="entry name" value="Ado/ade_deaminase"/>
</dbReference>
<evidence type="ECO:0000256" key="2">
    <source>
        <dbReference type="ARBA" id="ARBA00006676"/>
    </source>
</evidence>
<evidence type="ECO:0000259" key="7">
    <source>
        <dbReference type="Pfam" id="PF00962"/>
    </source>
</evidence>
<dbReference type="GO" id="GO:0004000">
    <property type="term" value="F:adenosine deaminase activity"/>
    <property type="evidence" value="ECO:0007669"/>
    <property type="project" value="TreeGrafter"/>
</dbReference>
<dbReference type="GO" id="GO:0046872">
    <property type="term" value="F:metal ion binding"/>
    <property type="evidence" value="ECO:0007669"/>
    <property type="project" value="UniProtKB-KW"/>
</dbReference>
<dbReference type="AlphaFoldDB" id="A0A7X1G742"/>
<evidence type="ECO:0000256" key="6">
    <source>
        <dbReference type="ARBA" id="ARBA00022833"/>
    </source>
</evidence>
<protein>
    <recommendedName>
        <fullName evidence="3">adenosine deaminase</fullName>
        <ecNumber evidence="3">3.5.4.4</ecNumber>
    </recommendedName>
</protein>
<dbReference type="GO" id="GO:0043103">
    <property type="term" value="P:hypoxanthine salvage"/>
    <property type="evidence" value="ECO:0007669"/>
    <property type="project" value="TreeGrafter"/>
</dbReference>
<dbReference type="PANTHER" id="PTHR11409:SF43">
    <property type="entry name" value="ADENOSINE DEAMINASE"/>
    <property type="match status" value="1"/>
</dbReference>
<dbReference type="Pfam" id="PF00962">
    <property type="entry name" value="A_deaminase"/>
    <property type="match status" value="1"/>
</dbReference>
<dbReference type="GO" id="GO:0006154">
    <property type="term" value="P:adenosine catabolic process"/>
    <property type="evidence" value="ECO:0007669"/>
    <property type="project" value="TreeGrafter"/>
</dbReference>
<accession>A0A7X1G742</accession>
<evidence type="ECO:0000256" key="3">
    <source>
        <dbReference type="ARBA" id="ARBA00012784"/>
    </source>
</evidence>
<comment type="cofactor">
    <cofactor evidence="1">
        <name>Zn(2+)</name>
        <dbReference type="ChEBI" id="CHEBI:29105"/>
    </cofactor>
</comment>
<keyword evidence="9" id="KW-1185">Reference proteome</keyword>
<evidence type="ECO:0000256" key="4">
    <source>
        <dbReference type="ARBA" id="ARBA00022723"/>
    </source>
</evidence>
<organism evidence="8 9">
    <name type="scientific">Pseudomonas baltica</name>
    <dbReference type="NCBI Taxonomy" id="2762576"/>
    <lineage>
        <taxon>Bacteria</taxon>
        <taxon>Pseudomonadati</taxon>
        <taxon>Pseudomonadota</taxon>
        <taxon>Gammaproteobacteria</taxon>
        <taxon>Pseudomonadales</taxon>
        <taxon>Pseudomonadaceae</taxon>
        <taxon>Pseudomonas</taxon>
    </lineage>
</organism>